<protein>
    <submittedName>
        <fullName evidence="2">Putative ALANIN-rich signal peptide protein</fullName>
    </submittedName>
</protein>
<feature type="compositionally biased region" description="Basic residues" evidence="1">
    <location>
        <begin position="92"/>
        <end position="103"/>
    </location>
</feature>
<feature type="region of interest" description="Disordered" evidence="1">
    <location>
        <begin position="1"/>
        <end position="27"/>
    </location>
</feature>
<reference evidence="3" key="2">
    <citation type="submission" date="2019-02" db="EMBL/GenBank/DDBJ databases">
        <title>Granulicella sibirica sp. nov., a psychrotolerant acidobacterium isolated from an organic soil layer in forested tundra, West Siberia.</title>
        <authorList>
            <person name="Oshkin I.Y."/>
            <person name="Kulichevskaya I.S."/>
            <person name="Rijpstra W.I.C."/>
            <person name="Sinninghe Damste J.S."/>
            <person name="Rakitin A.L."/>
            <person name="Ravin N.V."/>
            <person name="Dedysh S.N."/>
        </authorList>
    </citation>
    <scope>NUCLEOTIDE SEQUENCE [LARGE SCALE GENOMIC DNA]</scope>
    <source>
        <strain evidence="3">AF10</strain>
    </source>
</reference>
<keyword evidence="3" id="KW-1185">Reference proteome</keyword>
<evidence type="ECO:0000313" key="3">
    <source>
        <dbReference type="Proteomes" id="UP000289437"/>
    </source>
</evidence>
<dbReference type="AlphaFoldDB" id="A0A4Q0SYP5"/>
<dbReference type="Proteomes" id="UP000289437">
    <property type="component" value="Unassembled WGS sequence"/>
</dbReference>
<feature type="region of interest" description="Disordered" evidence="1">
    <location>
        <begin position="77"/>
        <end position="103"/>
    </location>
</feature>
<reference evidence="2 3" key="1">
    <citation type="submission" date="2018-11" db="EMBL/GenBank/DDBJ databases">
        <authorList>
            <person name="Mardanov A.V."/>
            <person name="Ravin N.V."/>
            <person name="Dedysh S.N."/>
        </authorList>
    </citation>
    <scope>NUCLEOTIDE SEQUENCE [LARGE SCALE GENOMIC DNA]</scope>
    <source>
        <strain evidence="2 3">AF10</strain>
    </source>
</reference>
<comment type="caution">
    <text evidence="2">The sequence shown here is derived from an EMBL/GenBank/DDBJ whole genome shotgun (WGS) entry which is preliminary data.</text>
</comment>
<proteinExistence type="predicted"/>
<sequence>MPVPIPVASIPNVPPPQPGQSLPSIPVPTPTVLRSDIAAERTKLLAGPPAPGGGPGLVWLNSTSRVYHCPGTDFYGKTKSGSYVTEGDARAKGAHPSRNKPCP</sequence>
<evidence type="ECO:0000313" key="2">
    <source>
        <dbReference type="EMBL" id="RXH55957.1"/>
    </source>
</evidence>
<name>A0A4Q0SYP5_9BACT</name>
<organism evidence="2 3">
    <name type="scientific">Granulicella sibirica</name>
    <dbReference type="NCBI Taxonomy" id="2479048"/>
    <lineage>
        <taxon>Bacteria</taxon>
        <taxon>Pseudomonadati</taxon>
        <taxon>Acidobacteriota</taxon>
        <taxon>Terriglobia</taxon>
        <taxon>Terriglobales</taxon>
        <taxon>Acidobacteriaceae</taxon>
        <taxon>Granulicella</taxon>
    </lineage>
</organism>
<accession>A0A4Q0SYP5</accession>
<gene>
    <name evidence="2" type="ORF">GRAN_2814</name>
</gene>
<evidence type="ECO:0000256" key="1">
    <source>
        <dbReference type="SAM" id="MobiDB-lite"/>
    </source>
</evidence>
<dbReference type="EMBL" id="RDSM01000002">
    <property type="protein sequence ID" value="RXH55957.1"/>
    <property type="molecule type" value="Genomic_DNA"/>
</dbReference>